<dbReference type="Gene3D" id="3.30.980.40">
    <property type="match status" value="1"/>
</dbReference>
<evidence type="ECO:0000256" key="8">
    <source>
        <dbReference type="ARBA" id="ARBA00022829"/>
    </source>
</evidence>
<dbReference type="SUPFAM" id="SSF52540">
    <property type="entry name" value="P-loop containing nucleoside triphosphate hydrolases"/>
    <property type="match status" value="1"/>
</dbReference>
<keyword evidence="6 16" id="KW-0812">Transmembrane</keyword>
<evidence type="ECO:0000256" key="3">
    <source>
        <dbReference type="ARBA" id="ARBA00020887"/>
    </source>
</evidence>
<evidence type="ECO:0000256" key="1">
    <source>
        <dbReference type="ARBA" id="ARBA00004651"/>
    </source>
</evidence>
<feature type="transmembrane region" description="Helical" evidence="16">
    <location>
        <begin position="70"/>
        <end position="90"/>
    </location>
</feature>
<feature type="transmembrane region" description="Helical" evidence="16">
    <location>
        <begin position="130"/>
        <end position="150"/>
    </location>
</feature>
<keyword evidence="12 16" id="KW-0472">Membrane</keyword>
<evidence type="ECO:0000256" key="10">
    <source>
        <dbReference type="ARBA" id="ARBA00022989"/>
    </source>
</evidence>
<dbReference type="InterPro" id="IPR050206">
    <property type="entry name" value="FtsK/SpoIIIE/SftA"/>
</dbReference>
<dbReference type="InterPro" id="IPR018541">
    <property type="entry name" value="Ftsk_gamma"/>
</dbReference>
<name>A0A3M8QBZ2_9GAMM</name>
<dbReference type="InterPro" id="IPR036390">
    <property type="entry name" value="WH_DNA-bd_sf"/>
</dbReference>
<dbReference type="CDD" id="cd01127">
    <property type="entry name" value="TrwB_TraG_TraD_VirD4"/>
    <property type="match status" value="1"/>
</dbReference>
<evidence type="ECO:0000256" key="13">
    <source>
        <dbReference type="ARBA" id="ARBA00023306"/>
    </source>
</evidence>
<dbReference type="InterPro" id="IPR041027">
    <property type="entry name" value="FtsK_alpha"/>
</dbReference>
<dbReference type="Proteomes" id="UP000280507">
    <property type="component" value="Unassembled WGS sequence"/>
</dbReference>
<dbReference type="PANTHER" id="PTHR22683:SF41">
    <property type="entry name" value="DNA TRANSLOCASE FTSK"/>
    <property type="match status" value="1"/>
</dbReference>
<evidence type="ECO:0000256" key="16">
    <source>
        <dbReference type="SAM" id="Phobius"/>
    </source>
</evidence>
<evidence type="ECO:0000256" key="4">
    <source>
        <dbReference type="ARBA" id="ARBA00022475"/>
    </source>
</evidence>
<dbReference type="FunFam" id="3.40.50.300:FF:000209">
    <property type="entry name" value="Cell division protein FtsK"/>
    <property type="match status" value="1"/>
</dbReference>
<evidence type="ECO:0000259" key="17">
    <source>
        <dbReference type="PROSITE" id="PS50901"/>
    </source>
</evidence>
<dbReference type="Pfam" id="PF13491">
    <property type="entry name" value="FtsK_4TM"/>
    <property type="match status" value="1"/>
</dbReference>
<evidence type="ECO:0000256" key="6">
    <source>
        <dbReference type="ARBA" id="ARBA00022692"/>
    </source>
</evidence>
<feature type="region of interest" description="Disordered" evidence="15">
    <location>
        <begin position="316"/>
        <end position="337"/>
    </location>
</feature>
<evidence type="ECO:0000313" key="19">
    <source>
        <dbReference type="Proteomes" id="UP000280507"/>
    </source>
</evidence>
<feature type="region of interest" description="Disordered" evidence="15">
    <location>
        <begin position="381"/>
        <end position="417"/>
    </location>
</feature>
<dbReference type="InterPro" id="IPR025199">
    <property type="entry name" value="FtsK_4TM"/>
</dbReference>
<feature type="transmembrane region" description="Helical" evidence="16">
    <location>
        <begin position="102"/>
        <end position="124"/>
    </location>
</feature>
<comment type="similarity">
    <text evidence="2">Belongs to the FtsK/SpoIIIE/SftA family.</text>
</comment>
<keyword evidence="8" id="KW-0159">Chromosome partition</keyword>
<dbReference type="PANTHER" id="PTHR22683">
    <property type="entry name" value="SPORULATION PROTEIN RELATED"/>
    <property type="match status" value="1"/>
</dbReference>
<dbReference type="GO" id="GO:0005524">
    <property type="term" value="F:ATP binding"/>
    <property type="evidence" value="ECO:0007669"/>
    <property type="project" value="UniProtKB-UniRule"/>
</dbReference>
<proteinExistence type="inferred from homology"/>
<keyword evidence="13" id="KW-0131">Cell cycle</keyword>
<accession>A0A3M8QBZ2</accession>
<evidence type="ECO:0000256" key="2">
    <source>
        <dbReference type="ARBA" id="ARBA00006474"/>
    </source>
</evidence>
<evidence type="ECO:0000256" key="7">
    <source>
        <dbReference type="ARBA" id="ARBA00022741"/>
    </source>
</evidence>
<evidence type="ECO:0000256" key="11">
    <source>
        <dbReference type="ARBA" id="ARBA00023125"/>
    </source>
</evidence>
<feature type="compositionally biased region" description="Acidic residues" evidence="15">
    <location>
        <begin position="256"/>
        <end position="266"/>
    </location>
</feature>
<feature type="binding site" evidence="14">
    <location>
        <begin position="612"/>
        <end position="619"/>
    </location>
    <ligand>
        <name>ATP</name>
        <dbReference type="ChEBI" id="CHEBI:30616"/>
    </ligand>
</feature>
<evidence type="ECO:0000256" key="9">
    <source>
        <dbReference type="ARBA" id="ARBA00022840"/>
    </source>
</evidence>
<dbReference type="Gene3D" id="1.10.10.10">
    <property type="entry name" value="Winged helix-like DNA-binding domain superfamily/Winged helix DNA-binding domain"/>
    <property type="match status" value="1"/>
</dbReference>
<evidence type="ECO:0000313" key="18">
    <source>
        <dbReference type="EMBL" id="RNF53111.1"/>
    </source>
</evidence>
<dbReference type="SMART" id="SM00843">
    <property type="entry name" value="Ftsk_gamma"/>
    <property type="match status" value="1"/>
</dbReference>
<evidence type="ECO:0000256" key="12">
    <source>
        <dbReference type="ARBA" id="ARBA00023136"/>
    </source>
</evidence>
<evidence type="ECO:0000256" key="14">
    <source>
        <dbReference type="PROSITE-ProRule" id="PRU00289"/>
    </source>
</evidence>
<sequence length="950" mass="104263">MSESVRSPVWGMFAKQAAFIAALLFLLFFALATYSYHPDDAGWFYSGSGTPIQNSMGPIGAVIADVTSGFFGTLFYTLPPLFFWVAVILWRNPHSLLPINNTLLCTIGSILYLSFGSVLCFLHTVGEPTLPYGTGGVLGHGLGVILYGVIGYDGATLVSLALVLLSVTLLAQLHWLNLMDTIGEKTYQGFAYLRHQWQQRQEGKAQRDSDTFQPVSAETTSDARFIEDEEPAIVRKKRQIHTRSLVIEADEKPAEVEDTANADYSDDTASSDSTKTGLMAWLSKPFTAFKTKQNAELPHDHAEKEADFLMEDKPISRSSQRGDAEPDFGGLDNLSLDDDGDILVGDTLYIDEPWVESTPEKRPSTKPDSLSRQEADALLFGADPEPKSEPKQEFKPEPKPVPEPKPEPTPTAKPAPEPLMDVVAAQKPAFRTLSEAKQLDSLGGPYADEVENKRKVETYSLPDRSVLTKPKPKQGGYSEDELLALSELLEQRLQDFGVKADVVEVNPGPVITRFEIQPAPGVKVSRITNLAKDLARSLSVMSVRVVEVIAGKSTIGIEIPNQVRDTVYFSEVINCDMYDRATSPLTLSLGHDISGEPVVVDLAKMPHVLVAGTTGSGKSVGVNAMILSMLLKSTPDEVRMIMVDPKMLELSIYEGIPHLLTPVITDMKDAANGLRWSVDEMERRYKLMSKLGVRNIAGYNKKVRDAIEAGQPIEDPLWQPEMAMFSQDGVARTVPHLEPLPYIVIVVDEFADMMMIVGKKVEELIARIAQKARAAGIHLILATQRPSVDVITGLIKANIPTRMAFQVSSKIDSRTILDQGGADQLLGMGDMLYLPAGLPTPIRVHGAFVSDEEVHAVVEEWKLRGEPNYINDVVVNPEDLMSNDDSEDKDALYDEAVKIVIETRKASISSIQRRLKIGYNRAANLVEAMEAAGLVGPMGTNGQRDVLIPE</sequence>
<dbReference type="AlphaFoldDB" id="A0A3M8QBZ2"/>
<dbReference type="GO" id="GO:0051301">
    <property type="term" value="P:cell division"/>
    <property type="evidence" value="ECO:0007669"/>
    <property type="project" value="UniProtKB-KW"/>
</dbReference>
<keyword evidence="9 14" id="KW-0067">ATP-binding</keyword>
<dbReference type="InterPro" id="IPR027417">
    <property type="entry name" value="P-loop_NTPase"/>
</dbReference>
<keyword evidence="4" id="KW-1003">Cell membrane</keyword>
<evidence type="ECO:0000256" key="15">
    <source>
        <dbReference type="SAM" id="MobiDB-lite"/>
    </source>
</evidence>
<dbReference type="InterPro" id="IPR002543">
    <property type="entry name" value="FtsK_dom"/>
</dbReference>
<reference evidence="18 19" key="1">
    <citation type="journal article" date="2012" name="Int. J. Syst. Evol. Microbiol.">
        <title>Marinomonas hwangdonensis sp. nov., isolated from seawater.</title>
        <authorList>
            <person name="Jung Y.T."/>
            <person name="Oh T.K."/>
            <person name="Yoon J.H."/>
        </authorList>
    </citation>
    <scope>NUCLEOTIDE SEQUENCE [LARGE SCALE GENOMIC DNA]</scope>
    <source>
        <strain evidence="18 19">HDW-15</strain>
    </source>
</reference>
<gene>
    <name evidence="18" type="ORF">EBI00_02200</name>
</gene>
<comment type="subcellular location">
    <subcellularLocation>
        <location evidence="1">Cell membrane</location>
        <topology evidence="1">Multi-pass membrane protein</topology>
    </subcellularLocation>
</comment>
<feature type="domain" description="FtsK" evidence="17">
    <location>
        <begin position="595"/>
        <end position="814"/>
    </location>
</feature>
<dbReference type="Pfam" id="PF01580">
    <property type="entry name" value="FtsK_SpoIIIE"/>
    <property type="match status" value="1"/>
</dbReference>
<feature type="compositionally biased region" description="Pro residues" evidence="15">
    <location>
        <begin position="407"/>
        <end position="417"/>
    </location>
</feature>
<protein>
    <recommendedName>
        <fullName evidence="3">DNA translocase FtsK</fullName>
    </recommendedName>
</protein>
<dbReference type="GO" id="GO:0003677">
    <property type="term" value="F:DNA binding"/>
    <property type="evidence" value="ECO:0007669"/>
    <property type="project" value="UniProtKB-KW"/>
</dbReference>
<dbReference type="OrthoDB" id="9807790at2"/>
<dbReference type="GO" id="GO:0007059">
    <property type="term" value="P:chromosome segregation"/>
    <property type="evidence" value="ECO:0007669"/>
    <property type="project" value="UniProtKB-KW"/>
</dbReference>
<feature type="transmembrane region" description="Helical" evidence="16">
    <location>
        <begin position="157"/>
        <end position="176"/>
    </location>
</feature>
<feature type="region of interest" description="Disordered" evidence="15">
    <location>
        <begin position="251"/>
        <end position="274"/>
    </location>
</feature>
<dbReference type="GO" id="GO:0005886">
    <property type="term" value="C:plasma membrane"/>
    <property type="evidence" value="ECO:0007669"/>
    <property type="project" value="UniProtKB-SubCell"/>
</dbReference>
<feature type="compositionally biased region" description="Basic and acidic residues" evidence="15">
    <location>
        <begin position="384"/>
        <end position="406"/>
    </location>
</feature>
<comment type="caution">
    <text evidence="18">The sequence shown here is derived from an EMBL/GenBank/DDBJ whole genome shotgun (WGS) entry which is preliminary data.</text>
</comment>
<keyword evidence="5" id="KW-0132">Cell division</keyword>
<keyword evidence="10 16" id="KW-1133">Transmembrane helix</keyword>
<dbReference type="PROSITE" id="PS50901">
    <property type="entry name" value="FTSK"/>
    <property type="match status" value="1"/>
</dbReference>
<keyword evidence="11" id="KW-0238">DNA-binding</keyword>
<keyword evidence="7 14" id="KW-0547">Nucleotide-binding</keyword>
<dbReference type="Pfam" id="PF17854">
    <property type="entry name" value="FtsK_alpha"/>
    <property type="match status" value="1"/>
</dbReference>
<dbReference type="InterPro" id="IPR036388">
    <property type="entry name" value="WH-like_DNA-bd_sf"/>
</dbReference>
<dbReference type="SUPFAM" id="SSF46785">
    <property type="entry name" value="Winged helix' DNA-binding domain"/>
    <property type="match status" value="1"/>
</dbReference>
<organism evidence="18 19">
    <name type="scientific">Marinomonas hwangdonensis</name>
    <dbReference type="NCBI Taxonomy" id="1053647"/>
    <lineage>
        <taxon>Bacteria</taxon>
        <taxon>Pseudomonadati</taxon>
        <taxon>Pseudomonadota</taxon>
        <taxon>Gammaproteobacteria</taxon>
        <taxon>Oceanospirillales</taxon>
        <taxon>Oceanospirillaceae</taxon>
        <taxon>Marinomonas</taxon>
    </lineage>
</organism>
<dbReference type="Gene3D" id="3.40.50.300">
    <property type="entry name" value="P-loop containing nucleotide triphosphate hydrolases"/>
    <property type="match status" value="1"/>
</dbReference>
<dbReference type="Pfam" id="PF09397">
    <property type="entry name" value="FtsK_gamma"/>
    <property type="match status" value="1"/>
</dbReference>
<evidence type="ECO:0000256" key="5">
    <source>
        <dbReference type="ARBA" id="ARBA00022618"/>
    </source>
</evidence>
<dbReference type="EMBL" id="RIZG01000001">
    <property type="protein sequence ID" value="RNF53111.1"/>
    <property type="molecule type" value="Genomic_DNA"/>
</dbReference>
<keyword evidence="19" id="KW-1185">Reference proteome</keyword>